<evidence type="ECO:0000259" key="9">
    <source>
        <dbReference type="Pfam" id="PF20730"/>
    </source>
</evidence>
<dbReference type="Pfam" id="PF20730">
    <property type="entry name" value="YetF_N"/>
    <property type="match status" value="1"/>
</dbReference>
<evidence type="ECO:0000313" key="10">
    <source>
        <dbReference type="EMBL" id="TKD72044.1"/>
    </source>
</evidence>
<keyword evidence="3" id="KW-1003">Cell membrane</keyword>
<evidence type="ECO:0000256" key="3">
    <source>
        <dbReference type="ARBA" id="ARBA00022475"/>
    </source>
</evidence>
<accession>A0A4U1MMN8</accession>
<evidence type="ECO:0000256" key="6">
    <source>
        <dbReference type="ARBA" id="ARBA00023136"/>
    </source>
</evidence>
<dbReference type="Gene3D" id="3.30.240.20">
    <property type="entry name" value="bsu07140 like domains"/>
    <property type="match status" value="2"/>
</dbReference>
<dbReference type="RefSeq" id="WP_136945894.1">
    <property type="nucleotide sequence ID" value="NZ_SWFM01000001.1"/>
</dbReference>
<name>A0A4U1MMN8_9BACL</name>
<dbReference type="AlphaFoldDB" id="A0A4U1MMN8"/>
<dbReference type="PANTHER" id="PTHR34582">
    <property type="entry name" value="UPF0702 TRANSMEMBRANE PROTEIN YCAP"/>
    <property type="match status" value="1"/>
</dbReference>
<evidence type="ECO:0000256" key="4">
    <source>
        <dbReference type="ARBA" id="ARBA00022692"/>
    </source>
</evidence>
<comment type="subcellular location">
    <subcellularLocation>
        <location evidence="1">Cell membrane</location>
        <topology evidence="1">Multi-pass membrane protein</topology>
    </subcellularLocation>
</comment>
<evidence type="ECO:0000259" key="8">
    <source>
        <dbReference type="Pfam" id="PF04239"/>
    </source>
</evidence>
<protein>
    <submittedName>
        <fullName evidence="10">DUF421 domain-containing protein</fullName>
    </submittedName>
</protein>
<evidence type="ECO:0000313" key="11">
    <source>
        <dbReference type="Proteomes" id="UP000310541"/>
    </source>
</evidence>
<dbReference type="OrthoDB" id="9778331at2"/>
<reference evidence="10 11" key="1">
    <citation type="submission" date="2019-04" db="EMBL/GenBank/DDBJ databases">
        <title>Genome sequence of Bacillus hwajinpoensis strain Y2.</title>
        <authorList>
            <person name="Fair J.L."/>
            <person name="Maclea K.S."/>
        </authorList>
    </citation>
    <scope>NUCLEOTIDE SEQUENCE [LARGE SCALE GENOMIC DNA]</scope>
    <source>
        <strain evidence="10 11">Y2</strain>
    </source>
</reference>
<dbReference type="InterPro" id="IPR023090">
    <property type="entry name" value="UPF0702_alpha/beta_dom_sf"/>
</dbReference>
<keyword evidence="6 7" id="KW-0472">Membrane</keyword>
<dbReference type="Proteomes" id="UP000310541">
    <property type="component" value="Unassembled WGS sequence"/>
</dbReference>
<organism evidence="10 11">
    <name type="scientific">Guptibacillus hwajinpoensis</name>
    <dbReference type="NCBI Taxonomy" id="208199"/>
    <lineage>
        <taxon>Bacteria</taxon>
        <taxon>Bacillati</taxon>
        <taxon>Bacillota</taxon>
        <taxon>Bacilli</taxon>
        <taxon>Bacillales</taxon>
        <taxon>Guptibacillaceae</taxon>
        <taxon>Guptibacillus</taxon>
    </lineage>
</organism>
<evidence type="ECO:0000256" key="5">
    <source>
        <dbReference type="ARBA" id="ARBA00022989"/>
    </source>
</evidence>
<dbReference type="InterPro" id="IPR048454">
    <property type="entry name" value="YetF_N"/>
</dbReference>
<gene>
    <name evidence="10" type="ORF">FBF83_04380</name>
</gene>
<proteinExistence type="inferred from homology"/>
<feature type="transmembrane region" description="Helical" evidence="7">
    <location>
        <begin position="33"/>
        <end position="53"/>
    </location>
</feature>
<comment type="similarity">
    <text evidence="2">Belongs to the UPF0702 family.</text>
</comment>
<feature type="domain" description="YetF-like N-terminal transmembrane" evidence="9">
    <location>
        <begin position="5"/>
        <end position="79"/>
    </location>
</feature>
<keyword evidence="5 7" id="KW-1133">Transmembrane helix</keyword>
<dbReference type="Pfam" id="PF04239">
    <property type="entry name" value="DUF421"/>
    <property type="match status" value="1"/>
</dbReference>
<dbReference type="InterPro" id="IPR007353">
    <property type="entry name" value="DUF421"/>
</dbReference>
<feature type="transmembrane region" description="Helical" evidence="7">
    <location>
        <begin position="59"/>
        <end position="79"/>
    </location>
</feature>
<dbReference type="EMBL" id="SWFM01000001">
    <property type="protein sequence ID" value="TKD72044.1"/>
    <property type="molecule type" value="Genomic_DNA"/>
</dbReference>
<keyword evidence="4 7" id="KW-0812">Transmembrane</keyword>
<evidence type="ECO:0000256" key="7">
    <source>
        <dbReference type="SAM" id="Phobius"/>
    </source>
</evidence>
<feature type="transmembrane region" description="Helical" evidence="7">
    <location>
        <begin position="7"/>
        <end position="26"/>
    </location>
</feature>
<feature type="domain" description="YetF C-terminal" evidence="8">
    <location>
        <begin position="82"/>
        <end position="213"/>
    </location>
</feature>
<dbReference type="PANTHER" id="PTHR34582:SF7">
    <property type="entry name" value="UPF0702 TRANSMEMBRANE PROTEIN YDFS"/>
    <property type="match status" value="1"/>
</dbReference>
<evidence type="ECO:0000256" key="1">
    <source>
        <dbReference type="ARBA" id="ARBA00004651"/>
    </source>
</evidence>
<comment type="caution">
    <text evidence="10">The sequence shown here is derived from an EMBL/GenBank/DDBJ whole genome shotgun (WGS) entry which is preliminary data.</text>
</comment>
<sequence>MGDWIEIVLRSLLILAGLFIITKLLGKKQLSKLSYFEYIVGIIIGDIAGSLSMDAEANLINGVTSILVWTLISIFLSYISLKNKKVRDIVEGKARVFIKDGNILEGNLKKERFTSDELLEMLRKKNVFSVREVEFALLEADGELSVLLKRDYRAVKPSELWLQLPEDKEPKTIIMDGQIMEDMVKKVGRSTEWLQGILADKHVKVEDVFLAQLHSDGKLSLDYYQDGVQQDED</sequence>
<evidence type="ECO:0000256" key="2">
    <source>
        <dbReference type="ARBA" id="ARBA00006448"/>
    </source>
</evidence>
<dbReference type="GO" id="GO:0005886">
    <property type="term" value="C:plasma membrane"/>
    <property type="evidence" value="ECO:0007669"/>
    <property type="project" value="UniProtKB-SubCell"/>
</dbReference>